<dbReference type="InterPro" id="IPR029058">
    <property type="entry name" value="AB_hydrolase_fold"/>
</dbReference>
<evidence type="ECO:0000256" key="6">
    <source>
        <dbReference type="SAM" id="Phobius"/>
    </source>
</evidence>
<dbReference type="AlphaFoldDB" id="A0A835PRD7"/>
<keyword evidence="3 6" id="KW-0812">Transmembrane</keyword>
<reference evidence="9 10" key="1">
    <citation type="journal article" date="2020" name="Nat. Food">
        <title>A phased Vanilla planifolia genome enables genetic improvement of flavour and production.</title>
        <authorList>
            <person name="Hasing T."/>
            <person name="Tang H."/>
            <person name="Brym M."/>
            <person name="Khazi F."/>
            <person name="Huang T."/>
            <person name="Chambers A.H."/>
        </authorList>
    </citation>
    <scope>NUCLEOTIDE SEQUENCE [LARGE SCALE GENOMIC DNA]</scope>
    <source>
        <tissue evidence="8">Leaf</tissue>
    </source>
</reference>
<dbReference type="GO" id="GO:0016020">
    <property type="term" value="C:membrane"/>
    <property type="evidence" value="ECO:0007669"/>
    <property type="project" value="UniProtKB-SubCell"/>
</dbReference>
<proteinExistence type="inferred from homology"/>
<evidence type="ECO:0000256" key="4">
    <source>
        <dbReference type="ARBA" id="ARBA00022989"/>
    </source>
</evidence>
<dbReference type="InterPro" id="IPR007941">
    <property type="entry name" value="DUF726"/>
</dbReference>
<comment type="similarity">
    <text evidence="2">Belongs to the TMCO4 family.</text>
</comment>
<dbReference type="SUPFAM" id="SSF53474">
    <property type="entry name" value="alpha/beta-Hydrolases"/>
    <property type="match status" value="1"/>
</dbReference>
<evidence type="ECO:0000256" key="1">
    <source>
        <dbReference type="ARBA" id="ARBA00004141"/>
    </source>
</evidence>
<evidence type="ECO:0000256" key="2">
    <source>
        <dbReference type="ARBA" id="ARBA00009824"/>
    </source>
</evidence>
<protein>
    <recommendedName>
        <fullName evidence="11">Transmembrane and coiled-coil domain-containing protein 4</fullName>
    </recommendedName>
</protein>
<evidence type="ECO:0000256" key="5">
    <source>
        <dbReference type="ARBA" id="ARBA00023136"/>
    </source>
</evidence>
<evidence type="ECO:0000313" key="8">
    <source>
        <dbReference type="EMBL" id="KAG0458856.1"/>
    </source>
</evidence>
<sequence length="654" mass="70573">MADSTLTSTQRYAAGALFAFALRQAQLRQTLPFDSFDATPNRCSSSNSSRSWSGNVAEGDSPILWTHPSHGLLRPVFSFLKIDSMAWLGLEETAVSSEAKHHIEAYLRIMVEEVNIDSSIRDELELALAKSVDAMLMSLETEKVPYSEWTANEMHGQCKSQVEHENIEEPHARSKSSDQKGNGLIFYNSDHHGVSMLVDIFLGYPKKVAILFILLSACVADSSQDKEKDSARRKGYDARHRSALRLLATWLDVNWKTVEAMEIMVAFSAMAAIKEQQRSQGDGSSKNKWAKWKRGGIIGVAALTGGALLAVTGGLAAPAIAAGFGALAPTLGTLVPFIGASGFAAVAGAAGSVAGSVAVAASFGAAGAGLSGSKMARRIGDVKEFEFKPIGGHHNQGRLAVGILVSGFVFKLSDFFSPWEAHEDNLERYALKWESKYLIAVSTAIQDWLTSTVTRELMRGGAMLTVLSTLVTALAWPAALLSATDFIDSKWTMAIDRSDKAGKLLAETLLKGLQGNRPVTLIGFSLGARVIFKCLQHLHDSGDNEGIVERVVLLGAPISLKEEEWIAARKMVSGRFINIYSTNDWILGVTFRASLLTQVLAGIQAVNLPGIENVDVTGIVEGHSSYLSTVPKIIEQLDLDSCQPAFTMLPKDLT</sequence>
<comment type="subcellular location">
    <subcellularLocation>
        <location evidence="1">Membrane</location>
        <topology evidence="1">Multi-pass membrane protein</topology>
    </subcellularLocation>
</comment>
<keyword evidence="9" id="KW-1185">Reference proteome</keyword>
<dbReference type="Pfam" id="PF05277">
    <property type="entry name" value="DUF726"/>
    <property type="match status" value="1"/>
</dbReference>
<dbReference type="EMBL" id="JADCNL010000012">
    <property type="protein sequence ID" value="KAG0457139.1"/>
    <property type="molecule type" value="Genomic_DNA"/>
</dbReference>
<dbReference type="Proteomes" id="UP000636800">
    <property type="component" value="Chromosome 12"/>
</dbReference>
<organism evidence="8 10">
    <name type="scientific">Vanilla planifolia</name>
    <name type="common">Vanilla</name>
    <dbReference type="NCBI Taxonomy" id="51239"/>
    <lineage>
        <taxon>Eukaryota</taxon>
        <taxon>Viridiplantae</taxon>
        <taxon>Streptophyta</taxon>
        <taxon>Embryophyta</taxon>
        <taxon>Tracheophyta</taxon>
        <taxon>Spermatophyta</taxon>
        <taxon>Magnoliopsida</taxon>
        <taxon>Liliopsida</taxon>
        <taxon>Asparagales</taxon>
        <taxon>Orchidaceae</taxon>
        <taxon>Vanilloideae</taxon>
        <taxon>Vanilleae</taxon>
        <taxon>Vanilla</taxon>
    </lineage>
</organism>
<evidence type="ECO:0000313" key="7">
    <source>
        <dbReference type="EMBL" id="KAG0457139.1"/>
    </source>
</evidence>
<dbReference type="PANTHER" id="PTHR17920">
    <property type="entry name" value="TRANSMEMBRANE AND COILED-COIL DOMAIN-CONTAINING PROTEIN 4 TMCO4"/>
    <property type="match status" value="1"/>
</dbReference>
<comment type="caution">
    <text evidence="8">The sequence shown here is derived from an EMBL/GenBank/DDBJ whole genome shotgun (WGS) entry which is preliminary data.</text>
</comment>
<name>A0A835PRD7_VANPL</name>
<dbReference type="EMBL" id="JADCNM010000012">
    <property type="protein sequence ID" value="KAG0458856.1"/>
    <property type="molecule type" value="Genomic_DNA"/>
</dbReference>
<feature type="transmembrane region" description="Helical" evidence="6">
    <location>
        <begin position="337"/>
        <end position="370"/>
    </location>
</feature>
<dbReference type="Gene3D" id="3.40.50.1820">
    <property type="entry name" value="alpha/beta hydrolase"/>
    <property type="match status" value="1"/>
</dbReference>
<evidence type="ECO:0000313" key="10">
    <source>
        <dbReference type="Proteomes" id="UP000639772"/>
    </source>
</evidence>
<evidence type="ECO:0000256" key="3">
    <source>
        <dbReference type="ARBA" id="ARBA00022692"/>
    </source>
</evidence>
<feature type="transmembrane region" description="Helical" evidence="6">
    <location>
        <begin position="296"/>
        <end position="317"/>
    </location>
</feature>
<keyword evidence="4 6" id="KW-1133">Transmembrane helix</keyword>
<evidence type="ECO:0000313" key="9">
    <source>
        <dbReference type="Proteomes" id="UP000636800"/>
    </source>
</evidence>
<accession>A0A835PRD7</accession>
<dbReference type="OrthoDB" id="277931at2759"/>
<keyword evidence="5 6" id="KW-0472">Membrane</keyword>
<dbReference type="Proteomes" id="UP000639772">
    <property type="component" value="Chromosome 12"/>
</dbReference>
<gene>
    <name evidence="8" type="ORF">HPP92_021984</name>
    <name evidence="7" type="ORF">HPP92_022296</name>
</gene>
<evidence type="ECO:0008006" key="11">
    <source>
        <dbReference type="Google" id="ProtNLM"/>
    </source>
</evidence>
<dbReference type="PANTHER" id="PTHR17920:SF3">
    <property type="entry name" value="TRANSMEMBRANE AND COILED-COIL DOMAIN-CONTAINING PROTEIN 4"/>
    <property type="match status" value="1"/>
</dbReference>